<name>A0ABW3B5H7_9FLAO</name>
<keyword evidence="1" id="KW-0472">Membrane</keyword>
<dbReference type="EMBL" id="JBHTHY010000007">
    <property type="protein sequence ID" value="MFD0798028.1"/>
    <property type="molecule type" value="Genomic_DNA"/>
</dbReference>
<keyword evidence="4" id="KW-1185">Reference proteome</keyword>
<proteinExistence type="predicted"/>
<keyword evidence="1" id="KW-0812">Transmembrane</keyword>
<dbReference type="Pfam" id="PF13163">
    <property type="entry name" value="DUF3999"/>
    <property type="match status" value="1"/>
</dbReference>
<evidence type="ECO:0000313" key="3">
    <source>
        <dbReference type="EMBL" id="MFD0798028.1"/>
    </source>
</evidence>
<protein>
    <submittedName>
        <fullName evidence="3">DUF3999 family protein</fullName>
    </submittedName>
</protein>
<feature type="chain" id="PRO_5047108346" evidence="2">
    <location>
        <begin position="19"/>
        <end position="406"/>
    </location>
</feature>
<keyword evidence="1" id="KW-1133">Transmembrane helix</keyword>
<dbReference type="RefSeq" id="WP_379934582.1">
    <property type="nucleotide sequence ID" value="NZ_JBHTHY010000007.1"/>
</dbReference>
<sequence length="406" mass="46549">MKKTTFIIVLFFCPVALIAQLRDYNTQVPLDQPTDTWHTLTLPKSVFSKIKDDFSDLRIYGTTETDTVEVPYVLRSSAPTGSEEIRDFKLINSTSNSSGYFYTYDVPVDEPINKIELSFENQNFDWKITLEGSQDQNQWFTIVEDYRILSIKNEHTDYTFTDLTFPDTKYTYYRIQIKTKDTPKLKSASILLNNTVPATYVDYSTNNISTSEKGKTSQIQVDLKDRLPVSYLKVNAADDYDFYRGVSVSYIIDSVKTDKGWKYSYRNLFTGTLTSLEKRGFSFPNTLLNKLRISIVNDDNPPLEITSVDVKGYSFELVGRFTQPANYYLAYGNTNAYPPKYDLQQTGFELPKNVTALQLGKPIKIEKPTVLEQAPLFENKWWLWGIMGLIILVLGGATLKMMKENG</sequence>
<dbReference type="Gene3D" id="2.60.120.260">
    <property type="entry name" value="Galactose-binding domain-like"/>
    <property type="match status" value="1"/>
</dbReference>
<feature type="signal peptide" evidence="2">
    <location>
        <begin position="1"/>
        <end position="18"/>
    </location>
</feature>
<keyword evidence="2" id="KW-0732">Signal</keyword>
<dbReference type="Proteomes" id="UP001597012">
    <property type="component" value="Unassembled WGS sequence"/>
</dbReference>
<accession>A0ABW3B5H7</accession>
<organism evidence="3 4">
    <name type="scientific">Maribacter chungangensis</name>
    <dbReference type="NCBI Taxonomy" id="1069117"/>
    <lineage>
        <taxon>Bacteria</taxon>
        <taxon>Pseudomonadati</taxon>
        <taxon>Bacteroidota</taxon>
        <taxon>Flavobacteriia</taxon>
        <taxon>Flavobacteriales</taxon>
        <taxon>Flavobacteriaceae</taxon>
        <taxon>Maribacter</taxon>
    </lineage>
</organism>
<evidence type="ECO:0000256" key="1">
    <source>
        <dbReference type="SAM" id="Phobius"/>
    </source>
</evidence>
<feature type="transmembrane region" description="Helical" evidence="1">
    <location>
        <begin position="381"/>
        <end position="399"/>
    </location>
</feature>
<evidence type="ECO:0000313" key="4">
    <source>
        <dbReference type="Proteomes" id="UP001597012"/>
    </source>
</evidence>
<dbReference type="InterPro" id="IPR025060">
    <property type="entry name" value="DUF3999"/>
</dbReference>
<evidence type="ECO:0000256" key="2">
    <source>
        <dbReference type="SAM" id="SignalP"/>
    </source>
</evidence>
<gene>
    <name evidence="3" type="ORF">ACFQZJ_11180</name>
</gene>
<reference evidence="4" key="1">
    <citation type="journal article" date="2019" name="Int. J. Syst. Evol. Microbiol.">
        <title>The Global Catalogue of Microorganisms (GCM) 10K type strain sequencing project: providing services to taxonomists for standard genome sequencing and annotation.</title>
        <authorList>
            <consortium name="The Broad Institute Genomics Platform"/>
            <consortium name="The Broad Institute Genome Sequencing Center for Infectious Disease"/>
            <person name="Wu L."/>
            <person name="Ma J."/>
        </authorList>
    </citation>
    <scope>NUCLEOTIDE SEQUENCE [LARGE SCALE GENOMIC DNA]</scope>
    <source>
        <strain evidence="4">CCUG 61948</strain>
    </source>
</reference>
<comment type="caution">
    <text evidence="3">The sequence shown here is derived from an EMBL/GenBank/DDBJ whole genome shotgun (WGS) entry which is preliminary data.</text>
</comment>